<dbReference type="InterPro" id="IPR019993">
    <property type="entry name" value="RecB_nuclease_TM0106_put"/>
</dbReference>
<dbReference type="Pfam" id="PF13604">
    <property type="entry name" value="AAA_30"/>
    <property type="match status" value="1"/>
</dbReference>
<reference evidence="12 13" key="1">
    <citation type="journal article" date="2017" name="Lancet Infect. Dis.">
        <title>Global outbreak of severe Mycobacterium chimaera disease after cardiac surgery: a molecular epidemiological study.</title>
        <authorList>
            <person name="van Ingen J."/>
            <person name="Kohl T."/>
            <person name="Kranzer K."/>
            <person name="Hasse B."/>
            <person name="Keller P."/>
            <person name="Szafranska A."/>
            <person name="Hillemann D."/>
            <person name="Chand M."/>
            <person name="Schreiber P."/>
            <person name="Sommerstein R."/>
            <person name="Berger C."/>
            <person name="Genoni M."/>
            <person name="Ruegg C."/>
            <person name="Troillet N."/>
            <person name="Widmer A.F."/>
            <person name="Becker S.L."/>
            <person name="Herrmann M."/>
            <person name="Eckmanns T."/>
            <person name="Haller S."/>
            <person name="Hoeller C."/>
            <person name="Debast S.B."/>
            <person name="Wolfhagen M.J."/>
            <person name="Hopman J."/>
            <person name="Kluytmans J."/>
            <person name="Langelaar M."/>
            <person name="Notermans D.W."/>
            <person name="ten Oever J."/>
            <person name="van den Barselaar P."/>
            <person name="Vonk A.B.A."/>
            <person name="Vos M.C."/>
            <person name="Ahmed N."/>
            <person name="Brown T."/>
            <person name="Crook D."/>
            <person name="Lamagni T."/>
            <person name="Phin N."/>
            <person name="Smith E.G."/>
            <person name="Zambon M."/>
            <person name="Serr A."/>
            <person name="Goetting T."/>
            <person name="Ebner W."/>
            <person name="Thuermer A."/>
            <person name="Utpatel C."/>
            <person name="Sproer C."/>
            <person name="Bunk B."/>
            <person name="Nubel U."/>
            <person name="Bloemberg G."/>
            <person name="Bottger E."/>
            <person name="Niemann S."/>
            <person name="Wagner D."/>
            <person name="Sax H."/>
        </authorList>
    </citation>
    <scope>NUCLEOTIDE SEQUENCE [LARGE SCALE GENOMIC DNA]</scope>
    <source>
        <strain evidence="12 13">ZUERICH-2</strain>
    </source>
</reference>
<evidence type="ECO:0000256" key="8">
    <source>
        <dbReference type="ARBA" id="ARBA00023204"/>
    </source>
</evidence>
<dbReference type="Pfam" id="PF13482">
    <property type="entry name" value="RNase_H_2"/>
    <property type="match status" value="1"/>
</dbReference>
<keyword evidence="4" id="KW-0378">Hydrolase</keyword>
<dbReference type="PANTHER" id="PTHR43788:SF8">
    <property type="entry name" value="DNA-BINDING PROTEIN SMUBP-2"/>
    <property type="match status" value="1"/>
</dbReference>
<dbReference type="GO" id="GO:0003968">
    <property type="term" value="F:RNA-directed RNA polymerase activity"/>
    <property type="evidence" value="ECO:0007669"/>
    <property type="project" value="UniProtKB-EC"/>
</dbReference>
<keyword evidence="2" id="KW-0547">Nucleotide-binding</keyword>
<dbReference type="Proteomes" id="UP000198286">
    <property type="component" value="Chromosome"/>
</dbReference>
<keyword evidence="7" id="KW-0067">ATP-binding</keyword>
<dbReference type="SUPFAM" id="SSF53098">
    <property type="entry name" value="Ribonuclease H-like"/>
    <property type="match status" value="1"/>
</dbReference>
<keyword evidence="1" id="KW-0540">Nuclease</keyword>
<dbReference type="GO" id="GO:0043139">
    <property type="term" value="F:5'-3' DNA helicase activity"/>
    <property type="evidence" value="ECO:0007669"/>
    <property type="project" value="TreeGrafter"/>
</dbReference>
<dbReference type="InterPro" id="IPR038726">
    <property type="entry name" value="PDDEXK_AddAB-type"/>
</dbReference>
<dbReference type="Pfam" id="PF13087">
    <property type="entry name" value="AAA_12"/>
    <property type="match status" value="1"/>
</dbReference>
<dbReference type="InterPro" id="IPR041679">
    <property type="entry name" value="DNA2/NAM7-like_C"/>
</dbReference>
<evidence type="ECO:0000313" key="12">
    <source>
        <dbReference type="EMBL" id="ASL14060.1"/>
    </source>
</evidence>
<dbReference type="Gene3D" id="3.40.50.300">
    <property type="entry name" value="P-loop containing nucleotide triphosphate hydrolases"/>
    <property type="match status" value="2"/>
</dbReference>
<organism evidence="12 13">
    <name type="scientific">Mycobacterium intracellulare subsp. chimaera</name>
    <dbReference type="NCBI Taxonomy" id="222805"/>
    <lineage>
        <taxon>Bacteria</taxon>
        <taxon>Bacillati</taxon>
        <taxon>Actinomycetota</taxon>
        <taxon>Actinomycetes</taxon>
        <taxon>Mycobacteriales</taxon>
        <taxon>Mycobacteriaceae</taxon>
        <taxon>Mycobacterium</taxon>
        <taxon>Mycobacterium avium complex (MAC)</taxon>
    </lineage>
</organism>
<dbReference type="EMBL" id="CP015267">
    <property type="protein sequence ID" value="ASL14060.1"/>
    <property type="molecule type" value="Genomic_DNA"/>
</dbReference>
<dbReference type="CDD" id="cd17934">
    <property type="entry name" value="DEXXQc_Upf1-like"/>
    <property type="match status" value="1"/>
</dbReference>
<sequence>MAPVFVTGDSIVYSASDLAAAARCEFALLRDFDAKLGRGPATAIEDELLTRTATLGDEHERRELARLRERFGDAVAVIGRPAYTPAGLAAATDATLRAVADHAPAVYQAAMFDGRFLGFADFLVRDGEQYRVVDTKLARSEKVTALLQLAAYADVLAASGVPVAPEAELRLGDGTAVRHRVSDLVPVYRLQRVRLQRLLDDHHASGAAVRWDDESVAACFHCPSCIEQLRAADDVLLVAGLRVSQRDKLFKAGITTVTELAAHSGPVPELAAGVVTALTTQAKLQVRQRDTGVPQVQVIDAQPLALLPEPDPGDLFFDFEGDPLWTADGREWGLEYLFGVLEAGPTGRFRPLWAHNRADERKALTDFLAMVAKRRRRRPNMHIYHYAPYEKTALLRLAGRYGVGEDEVDELLRSGTLVDLYPLVRRSIRVGAESFSLKALEPLYMGSQLRAGDVTTATGSISSYARYCELRAEGRGDEAASVLKEIEDYNHYDCRSTQELRNWLMLRAYESGVVPIGAQPVGDGNTVEDRDELAVTLAAFTGAAGIDERTPEQTAVALVAAARGYHRREDKPFWWAHFDRLNFPVDEWADNTDVFVAHEASVSVDWHTPPRARKPQRRLELRGELARGDLKSDVFALYKPPAPPGMTDSPDRRAAGRATVVEADDPAVPTTVVVLERVGGDGKPFHQLPFALTPGPPIPTTALRESIEATAAAVGAGLPRLPDSAIVDVLLRRAPRTRSGAALPRGGGTSNITADITAALLDLDSSYLAVHGPPGTGKTHTAARVIQHLVTQHRWRVGVVAQSHATVENLLDCVIDAGLDPHRVAKKRYDHQAPRWQEIDGGAYAAFLADTPGCVIGGTAWDFANANRIPPGSLDLLVIDEAGQFCLANTIAVAPAAANLLLLGDPQQLPQVSQGTHPEPVDTSALDWLVDGRRTLPDERGYFLDLSYRMHPAVCAAVSALSYEGRLRSHECTAARRLDGHRPGVQLLSVEHQGNSTESPEEADAIAGEIGRLLGASWTDEHGRRALTAADVLVLAPYNAQVALLRRRLSSAGLGGVRVGTVDKFQGGQAPVVFISMTVSSMDVVPRGISFLLNRNRLNVAVSRAQYAAVIARSPSLTEYLPATPAGLIDLGAFLALTQPDLRGGA</sequence>
<keyword evidence="8" id="KW-0234">DNA repair</keyword>
<feature type="domain" description="DNA2/NAM7 helicase-like C-terminal" evidence="10">
    <location>
        <begin position="939"/>
        <end position="1111"/>
    </location>
</feature>
<dbReference type="InterPro" id="IPR050534">
    <property type="entry name" value="Coronavir_polyprotein_1ab"/>
</dbReference>
<dbReference type="GO" id="GO:0005524">
    <property type="term" value="F:ATP binding"/>
    <property type="evidence" value="ECO:0007669"/>
    <property type="project" value="UniProtKB-KW"/>
</dbReference>
<name>A0A7U5MIE6_MYCIT</name>
<evidence type="ECO:0000256" key="4">
    <source>
        <dbReference type="ARBA" id="ARBA00022801"/>
    </source>
</evidence>
<evidence type="ECO:0000256" key="5">
    <source>
        <dbReference type="ARBA" id="ARBA00022806"/>
    </source>
</evidence>
<dbReference type="NCBIfam" id="TIGR03491">
    <property type="entry name" value="TM0106 family RecB-like putative nuclease"/>
    <property type="match status" value="1"/>
</dbReference>
<gene>
    <name evidence="12" type="ORF">MYCOZU2_01627</name>
</gene>
<dbReference type="InterPro" id="IPR012337">
    <property type="entry name" value="RNaseH-like_sf"/>
</dbReference>
<proteinExistence type="predicted"/>
<evidence type="ECO:0000256" key="6">
    <source>
        <dbReference type="ARBA" id="ARBA00022839"/>
    </source>
</evidence>
<keyword evidence="12" id="KW-0548">Nucleotidyltransferase</keyword>
<keyword evidence="12" id="KW-0808">Transferase</keyword>
<evidence type="ECO:0000256" key="3">
    <source>
        <dbReference type="ARBA" id="ARBA00022763"/>
    </source>
</evidence>
<dbReference type="GO" id="GO:0004527">
    <property type="term" value="F:exonuclease activity"/>
    <property type="evidence" value="ECO:0007669"/>
    <property type="project" value="UniProtKB-KW"/>
</dbReference>
<accession>A0A7U5MIE6</accession>
<dbReference type="InterPro" id="IPR038720">
    <property type="entry name" value="YprB_RNase_H-like_dom"/>
</dbReference>
<keyword evidence="6" id="KW-0269">Exonuclease</keyword>
<dbReference type="PANTHER" id="PTHR43788">
    <property type="entry name" value="DNA2/NAM7 HELICASE FAMILY MEMBER"/>
    <property type="match status" value="1"/>
</dbReference>
<dbReference type="CDD" id="cd18808">
    <property type="entry name" value="SF1_C_Upf1"/>
    <property type="match status" value="1"/>
</dbReference>
<evidence type="ECO:0000256" key="7">
    <source>
        <dbReference type="ARBA" id="ARBA00022840"/>
    </source>
</evidence>
<evidence type="ECO:0000313" key="13">
    <source>
        <dbReference type="Proteomes" id="UP000198286"/>
    </source>
</evidence>
<keyword evidence="5" id="KW-0347">Helicase</keyword>
<evidence type="ECO:0000259" key="11">
    <source>
        <dbReference type="Pfam" id="PF13482"/>
    </source>
</evidence>
<dbReference type="InterPro" id="IPR027417">
    <property type="entry name" value="P-loop_NTPase"/>
</dbReference>
<evidence type="ECO:0000256" key="1">
    <source>
        <dbReference type="ARBA" id="ARBA00022722"/>
    </source>
</evidence>
<evidence type="ECO:0000259" key="9">
    <source>
        <dbReference type="Pfam" id="PF12705"/>
    </source>
</evidence>
<evidence type="ECO:0000259" key="10">
    <source>
        <dbReference type="Pfam" id="PF13087"/>
    </source>
</evidence>
<dbReference type="SUPFAM" id="SSF52540">
    <property type="entry name" value="P-loop containing nucleoside triphosphate hydrolases"/>
    <property type="match status" value="1"/>
</dbReference>
<feature type="domain" description="PD-(D/E)XK endonuclease-like" evidence="9">
    <location>
        <begin position="75"/>
        <end position="202"/>
    </location>
</feature>
<evidence type="ECO:0000256" key="2">
    <source>
        <dbReference type="ARBA" id="ARBA00022741"/>
    </source>
</evidence>
<dbReference type="InterPro" id="IPR047187">
    <property type="entry name" value="SF1_C_Upf1"/>
</dbReference>
<dbReference type="AlphaFoldDB" id="A0A7U5MIE6"/>
<feature type="domain" description="YprB ribonuclease H-like" evidence="11">
    <location>
        <begin position="315"/>
        <end position="504"/>
    </location>
</feature>
<dbReference type="GO" id="GO:0006281">
    <property type="term" value="P:DNA repair"/>
    <property type="evidence" value="ECO:0007669"/>
    <property type="project" value="UniProtKB-KW"/>
</dbReference>
<keyword evidence="3" id="KW-0227">DNA damage</keyword>
<dbReference type="Pfam" id="PF12705">
    <property type="entry name" value="PDDEXK_1"/>
    <property type="match status" value="1"/>
</dbReference>
<protein>
    <submittedName>
        <fullName evidence="12">ATPase</fullName>
        <ecNumber evidence="12">2.7.7.48</ecNumber>
    </submittedName>
</protein>
<dbReference type="EC" id="2.7.7.48" evidence="12"/>